<evidence type="ECO:0000256" key="2">
    <source>
        <dbReference type="ARBA" id="ARBA00023125"/>
    </source>
</evidence>
<gene>
    <name evidence="5" type="ORF">HME9304_02635</name>
</gene>
<sequence>MKILKKGNYYGVRKSEVDNAGVFFSEYGYNLPKTDWHYHENPYFMYVLDGNLKDINNQRTTLCPQGSFLFHNWQETHMNTKESINARGFHIELDRSWFLKKRLDMELWEGSKLLEDPRLHQTLAKIYYEFKCDDKYSKVSLDFLTLQLCDQVWGKNPVCTVVEPHWIKKLKQIIYDDVENLNLTSLSNILGVHPVHLSRSFPRYLNTTLGDYIRMHKIKKAIPLLGNVNLSLTEIAYICGFSDHSHFTRTFKSYLGETPNNYRKKFKEYV</sequence>
<feature type="domain" description="HTH araC/xylS-type" evidence="4">
    <location>
        <begin position="168"/>
        <end position="265"/>
    </location>
</feature>
<evidence type="ECO:0000259" key="4">
    <source>
        <dbReference type="PROSITE" id="PS01124"/>
    </source>
</evidence>
<dbReference type="RefSeq" id="WP_112378981.1">
    <property type="nucleotide sequence ID" value="NZ_CP030104.1"/>
</dbReference>
<dbReference type="PANTHER" id="PTHR43280:SF2">
    <property type="entry name" value="HTH-TYPE TRANSCRIPTIONAL REGULATOR EXSA"/>
    <property type="match status" value="1"/>
</dbReference>
<evidence type="ECO:0000256" key="1">
    <source>
        <dbReference type="ARBA" id="ARBA00023015"/>
    </source>
</evidence>
<dbReference type="EMBL" id="CP030104">
    <property type="protein sequence ID" value="AWX45608.1"/>
    <property type="molecule type" value="Genomic_DNA"/>
</dbReference>
<protein>
    <submittedName>
        <fullName evidence="5">HTH-type transcriptional regulator ChbR</fullName>
    </submittedName>
</protein>
<dbReference type="GO" id="GO:0043565">
    <property type="term" value="F:sequence-specific DNA binding"/>
    <property type="evidence" value="ECO:0007669"/>
    <property type="project" value="InterPro"/>
</dbReference>
<evidence type="ECO:0000256" key="3">
    <source>
        <dbReference type="ARBA" id="ARBA00023163"/>
    </source>
</evidence>
<keyword evidence="1" id="KW-0805">Transcription regulation</keyword>
<dbReference type="InterPro" id="IPR018062">
    <property type="entry name" value="HTH_AraC-typ_CS"/>
</dbReference>
<accession>A0A2Z4LW61</accession>
<keyword evidence="2" id="KW-0238">DNA-binding</keyword>
<dbReference type="SUPFAM" id="SSF51215">
    <property type="entry name" value="Regulatory protein AraC"/>
    <property type="match status" value="1"/>
</dbReference>
<dbReference type="OrthoDB" id="511992at2"/>
<evidence type="ECO:0000313" key="6">
    <source>
        <dbReference type="Proteomes" id="UP000248536"/>
    </source>
</evidence>
<reference evidence="5 6" key="1">
    <citation type="submission" date="2018-06" db="EMBL/GenBank/DDBJ databases">
        <title>Spongiibacterium sp. HME9304 Genome sequencing and assembly.</title>
        <authorList>
            <person name="Kang H."/>
            <person name="Kim H."/>
            <person name="Joh K."/>
        </authorList>
    </citation>
    <scope>NUCLEOTIDE SEQUENCE [LARGE SCALE GENOMIC DNA]</scope>
    <source>
        <strain evidence="5 6">HME9304</strain>
    </source>
</reference>
<dbReference type="InterPro" id="IPR009057">
    <property type="entry name" value="Homeodomain-like_sf"/>
</dbReference>
<dbReference type="InterPro" id="IPR020449">
    <property type="entry name" value="Tscrpt_reg_AraC-type_HTH"/>
</dbReference>
<keyword evidence="3" id="KW-0804">Transcription</keyword>
<dbReference type="GO" id="GO:0003700">
    <property type="term" value="F:DNA-binding transcription factor activity"/>
    <property type="evidence" value="ECO:0007669"/>
    <property type="project" value="InterPro"/>
</dbReference>
<dbReference type="PRINTS" id="PR00032">
    <property type="entry name" value="HTHARAC"/>
</dbReference>
<dbReference type="InterPro" id="IPR018060">
    <property type="entry name" value="HTH_AraC"/>
</dbReference>
<keyword evidence="6" id="KW-1185">Reference proteome</keyword>
<dbReference type="PANTHER" id="PTHR43280">
    <property type="entry name" value="ARAC-FAMILY TRANSCRIPTIONAL REGULATOR"/>
    <property type="match status" value="1"/>
</dbReference>
<dbReference type="AlphaFoldDB" id="A0A2Z4LW61"/>
<dbReference type="Proteomes" id="UP000248536">
    <property type="component" value="Chromosome"/>
</dbReference>
<dbReference type="InterPro" id="IPR037923">
    <property type="entry name" value="HTH-like"/>
</dbReference>
<dbReference type="Gene3D" id="1.10.10.60">
    <property type="entry name" value="Homeodomain-like"/>
    <property type="match status" value="2"/>
</dbReference>
<dbReference type="SUPFAM" id="SSF46689">
    <property type="entry name" value="Homeodomain-like"/>
    <property type="match status" value="1"/>
</dbReference>
<dbReference type="SMART" id="SM00342">
    <property type="entry name" value="HTH_ARAC"/>
    <property type="match status" value="1"/>
</dbReference>
<proteinExistence type="predicted"/>
<dbReference type="Pfam" id="PF12833">
    <property type="entry name" value="HTH_18"/>
    <property type="match status" value="1"/>
</dbReference>
<dbReference type="PROSITE" id="PS00041">
    <property type="entry name" value="HTH_ARAC_FAMILY_1"/>
    <property type="match status" value="1"/>
</dbReference>
<name>A0A2Z4LW61_9FLAO</name>
<evidence type="ECO:0000313" key="5">
    <source>
        <dbReference type="EMBL" id="AWX45608.1"/>
    </source>
</evidence>
<dbReference type="KEGG" id="spon:HME9304_02635"/>
<dbReference type="PROSITE" id="PS01124">
    <property type="entry name" value="HTH_ARAC_FAMILY_2"/>
    <property type="match status" value="1"/>
</dbReference>
<organism evidence="5 6">
    <name type="scientific">Flagellimonas maritima</name>
    <dbReference type="NCBI Taxonomy" id="1383885"/>
    <lineage>
        <taxon>Bacteria</taxon>
        <taxon>Pseudomonadati</taxon>
        <taxon>Bacteroidota</taxon>
        <taxon>Flavobacteriia</taxon>
        <taxon>Flavobacteriales</taxon>
        <taxon>Flavobacteriaceae</taxon>
        <taxon>Flagellimonas</taxon>
    </lineage>
</organism>